<organism evidence="2 3">
    <name type="scientific">Eiseniibacteriota bacterium</name>
    <dbReference type="NCBI Taxonomy" id="2212470"/>
    <lineage>
        <taxon>Bacteria</taxon>
        <taxon>Candidatus Eiseniibacteriota</taxon>
    </lineage>
</organism>
<feature type="transmembrane region" description="Helical" evidence="1">
    <location>
        <begin position="216"/>
        <end position="235"/>
    </location>
</feature>
<feature type="transmembrane region" description="Helical" evidence="1">
    <location>
        <begin position="67"/>
        <end position="86"/>
    </location>
</feature>
<proteinExistence type="predicted"/>
<evidence type="ECO:0000313" key="2">
    <source>
        <dbReference type="EMBL" id="TMQ48791.1"/>
    </source>
</evidence>
<comment type="caution">
    <text evidence="2">The sequence shown here is derived from an EMBL/GenBank/DDBJ whole genome shotgun (WGS) entry which is preliminary data.</text>
</comment>
<dbReference type="AlphaFoldDB" id="A0A538SBN9"/>
<sequence length="239" mass="24422">MIHEVLGHGVACALTPGVKALSLSTVALQTSASNRFVASAGSIVNVAVGVVLLALVGRRQPFGLTGYFLWLLATLNLLNGTGYLLFSSILNIGDWAVVIEGGRPHWLWRTIMGVVGIAAYARSVSLSATTLGGFVRSGQLALGDVRRLVIVAYIAGGLLLVAGAARNSIDPSLVLTSGASSGFGAMMGMLFVPGIVHGLAGGSAPAAAVLRTSFRWVIAGALTAFVFIAILGPGIPLTK</sequence>
<feature type="transmembrane region" description="Helical" evidence="1">
    <location>
        <begin position="147"/>
        <end position="165"/>
    </location>
</feature>
<protein>
    <submittedName>
        <fullName evidence="2">Uncharacterized protein</fullName>
    </submittedName>
</protein>
<dbReference type="EMBL" id="VBOR01000066">
    <property type="protein sequence ID" value="TMQ48791.1"/>
    <property type="molecule type" value="Genomic_DNA"/>
</dbReference>
<gene>
    <name evidence="2" type="ORF">E6K71_06660</name>
</gene>
<feature type="transmembrane region" description="Helical" evidence="1">
    <location>
        <begin position="106"/>
        <end position="135"/>
    </location>
</feature>
<dbReference type="Proteomes" id="UP000316292">
    <property type="component" value="Unassembled WGS sequence"/>
</dbReference>
<accession>A0A538SBN9</accession>
<evidence type="ECO:0000256" key="1">
    <source>
        <dbReference type="SAM" id="Phobius"/>
    </source>
</evidence>
<feature type="transmembrane region" description="Helical" evidence="1">
    <location>
        <begin position="36"/>
        <end position="55"/>
    </location>
</feature>
<reference evidence="2 3" key="1">
    <citation type="journal article" date="2019" name="Nat. Microbiol.">
        <title>Mediterranean grassland soil C-N compound turnover is dependent on rainfall and depth, and is mediated by genomically divergent microorganisms.</title>
        <authorList>
            <person name="Diamond S."/>
            <person name="Andeer P.F."/>
            <person name="Li Z."/>
            <person name="Crits-Christoph A."/>
            <person name="Burstein D."/>
            <person name="Anantharaman K."/>
            <person name="Lane K.R."/>
            <person name="Thomas B.C."/>
            <person name="Pan C."/>
            <person name="Northen T.R."/>
            <person name="Banfield J.F."/>
        </authorList>
    </citation>
    <scope>NUCLEOTIDE SEQUENCE [LARGE SCALE GENOMIC DNA]</scope>
    <source>
        <strain evidence="2">WS_1</strain>
    </source>
</reference>
<name>A0A538SBN9_UNCEI</name>
<keyword evidence="1" id="KW-1133">Transmembrane helix</keyword>
<keyword evidence="1" id="KW-0812">Transmembrane</keyword>
<evidence type="ECO:0000313" key="3">
    <source>
        <dbReference type="Proteomes" id="UP000316292"/>
    </source>
</evidence>
<keyword evidence="1" id="KW-0472">Membrane</keyword>
<feature type="transmembrane region" description="Helical" evidence="1">
    <location>
        <begin position="185"/>
        <end position="209"/>
    </location>
</feature>